<dbReference type="InterPro" id="IPR036322">
    <property type="entry name" value="WD40_repeat_dom_sf"/>
</dbReference>
<keyword evidence="2" id="KW-0677">Repeat</keyword>
<organism evidence="8 10">
    <name type="scientific">Orbilia oligospora</name>
    <name type="common">Nematode-trapping fungus</name>
    <name type="synonym">Arthrobotrys oligospora</name>
    <dbReference type="NCBI Taxonomy" id="2813651"/>
    <lineage>
        <taxon>Eukaryota</taxon>
        <taxon>Fungi</taxon>
        <taxon>Dikarya</taxon>
        <taxon>Ascomycota</taxon>
        <taxon>Pezizomycotina</taxon>
        <taxon>Orbiliomycetes</taxon>
        <taxon>Orbiliales</taxon>
        <taxon>Orbiliaceae</taxon>
        <taxon>Orbilia</taxon>
    </lineage>
</organism>
<dbReference type="PANTHER" id="PTHR46202:SF1">
    <property type="entry name" value="DNA EXCISION REPAIR PROTEIN ERCC-8"/>
    <property type="match status" value="1"/>
</dbReference>
<dbReference type="EMBL" id="JAABOE010000045">
    <property type="protein sequence ID" value="KAF3177366.1"/>
    <property type="molecule type" value="Genomic_DNA"/>
</dbReference>
<dbReference type="InterPro" id="IPR042238">
    <property type="entry name" value="Rad28/ERCC8/Ckn1/ATCSA-1"/>
</dbReference>
<dbReference type="InterPro" id="IPR015943">
    <property type="entry name" value="WD40/YVTN_repeat-like_dom_sf"/>
</dbReference>
<keyword evidence="3" id="KW-0227">DNA damage</keyword>
<dbReference type="GO" id="GO:0006283">
    <property type="term" value="P:transcription-coupled nucleotide-excision repair"/>
    <property type="evidence" value="ECO:0007669"/>
    <property type="project" value="InterPro"/>
</dbReference>
<accession>A0A6G1MDN7</accession>
<evidence type="ECO:0000256" key="4">
    <source>
        <dbReference type="ARBA" id="ARBA00023204"/>
    </source>
</evidence>
<dbReference type="PRINTS" id="PR00320">
    <property type="entry name" value="GPROTEINBRPT"/>
</dbReference>
<keyword evidence="4" id="KW-0234">DNA repair</keyword>
<dbReference type="EMBL" id="WIWT01000056">
    <property type="protein sequence ID" value="KAF3206821.1"/>
    <property type="molecule type" value="Genomic_DNA"/>
</dbReference>
<feature type="repeat" description="WD" evidence="5">
    <location>
        <begin position="193"/>
        <end position="228"/>
    </location>
</feature>
<protein>
    <submittedName>
        <fullName evidence="8">Uncharacterized protein</fullName>
    </submittedName>
</protein>
<evidence type="ECO:0000313" key="8">
    <source>
        <dbReference type="EMBL" id="KAF3218546.1"/>
    </source>
</evidence>
<feature type="repeat" description="WD" evidence="5">
    <location>
        <begin position="51"/>
        <end position="86"/>
    </location>
</feature>
<dbReference type="PANTHER" id="PTHR46202">
    <property type="entry name" value="DNA EXCISION REPAIR PROTEIN ERCC-8"/>
    <property type="match status" value="1"/>
</dbReference>
<dbReference type="Proteomes" id="UP000479691">
    <property type="component" value="Unassembled WGS sequence"/>
</dbReference>
<evidence type="ECO:0000256" key="3">
    <source>
        <dbReference type="ARBA" id="ARBA00022763"/>
    </source>
</evidence>
<dbReference type="Proteomes" id="UP000614610">
    <property type="component" value="Unassembled WGS sequence"/>
</dbReference>
<keyword evidence="1 5" id="KW-0853">WD repeat</keyword>
<dbReference type="SMART" id="SM00320">
    <property type="entry name" value="WD40"/>
    <property type="match status" value="4"/>
</dbReference>
<feature type="repeat" description="WD" evidence="5">
    <location>
        <begin position="251"/>
        <end position="292"/>
    </location>
</feature>
<dbReference type="GO" id="GO:0000209">
    <property type="term" value="P:protein polyubiquitination"/>
    <property type="evidence" value="ECO:0007669"/>
    <property type="project" value="TreeGrafter"/>
</dbReference>
<evidence type="ECO:0000256" key="1">
    <source>
        <dbReference type="ARBA" id="ARBA00022574"/>
    </source>
</evidence>
<dbReference type="Pfam" id="PF00400">
    <property type="entry name" value="WD40"/>
    <property type="match status" value="3"/>
</dbReference>
<dbReference type="PROSITE" id="PS50294">
    <property type="entry name" value="WD_REPEATS_REGION"/>
    <property type="match status" value="3"/>
</dbReference>
<evidence type="ECO:0000256" key="2">
    <source>
        <dbReference type="ARBA" id="ARBA00022737"/>
    </source>
</evidence>
<dbReference type="PROSITE" id="PS00678">
    <property type="entry name" value="WD_REPEATS_1"/>
    <property type="match status" value="3"/>
</dbReference>
<proteinExistence type="predicted"/>
<dbReference type="SUPFAM" id="SSF50978">
    <property type="entry name" value="WD40 repeat-like"/>
    <property type="match status" value="1"/>
</dbReference>
<dbReference type="InterPro" id="IPR020472">
    <property type="entry name" value="WD40_PAC1"/>
</dbReference>
<dbReference type="Proteomes" id="UP000483672">
    <property type="component" value="Unassembled WGS sequence"/>
</dbReference>
<dbReference type="GO" id="GO:0031464">
    <property type="term" value="C:Cul4A-RING E3 ubiquitin ligase complex"/>
    <property type="evidence" value="ECO:0007669"/>
    <property type="project" value="TreeGrafter"/>
</dbReference>
<dbReference type="OrthoDB" id="361494at2759"/>
<dbReference type="EMBL" id="WIPF01000054">
    <property type="protein sequence ID" value="KAF3218546.1"/>
    <property type="molecule type" value="Genomic_DNA"/>
</dbReference>
<reference evidence="9 10" key="1">
    <citation type="submission" date="2019-06" db="EMBL/GenBank/DDBJ databases">
        <authorList>
            <person name="Palmer J.M."/>
        </authorList>
    </citation>
    <scope>NUCLEOTIDE SEQUENCE [LARGE SCALE GENOMIC DNA]</scope>
    <source>
        <strain evidence="8 10">TWF191</strain>
        <strain evidence="7">TWF679</strain>
        <strain evidence="6 9">TWF788</strain>
    </source>
</reference>
<dbReference type="AlphaFoldDB" id="A0A6G1MDN7"/>
<dbReference type="InterPro" id="IPR001680">
    <property type="entry name" value="WD40_rpt"/>
</dbReference>
<comment type="caution">
    <text evidence="8">The sequence shown here is derived from an EMBL/GenBank/DDBJ whole genome shotgun (WGS) entry which is preliminary data.</text>
</comment>
<dbReference type="Gene3D" id="2.130.10.10">
    <property type="entry name" value="YVTN repeat-like/Quinoprotein amine dehydrogenase"/>
    <property type="match status" value="1"/>
</dbReference>
<dbReference type="GO" id="GO:0043161">
    <property type="term" value="P:proteasome-mediated ubiquitin-dependent protein catabolic process"/>
    <property type="evidence" value="ECO:0007669"/>
    <property type="project" value="TreeGrafter"/>
</dbReference>
<dbReference type="PROSITE" id="PS50082">
    <property type="entry name" value="WD_REPEATS_2"/>
    <property type="match status" value="3"/>
</dbReference>
<evidence type="ECO:0000313" key="9">
    <source>
        <dbReference type="Proteomes" id="UP000479691"/>
    </source>
</evidence>
<evidence type="ECO:0000313" key="10">
    <source>
        <dbReference type="Proteomes" id="UP000483672"/>
    </source>
</evidence>
<gene>
    <name evidence="8" type="ORF">TWF191_008216</name>
    <name evidence="7" type="ORF">TWF679_008603</name>
    <name evidence="6" type="ORF">TWF788_007797</name>
</gene>
<evidence type="ECO:0000313" key="6">
    <source>
        <dbReference type="EMBL" id="KAF3177366.1"/>
    </source>
</evidence>
<name>A0A6G1MDN7_ORBOL</name>
<evidence type="ECO:0000313" key="7">
    <source>
        <dbReference type="EMBL" id="KAF3206821.1"/>
    </source>
</evidence>
<dbReference type="InterPro" id="IPR019775">
    <property type="entry name" value="WD40_repeat_CS"/>
</dbReference>
<dbReference type="GO" id="GO:0000109">
    <property type="term" value="C:nucleotide-excision repair complex"/>
    <property type="evidence" value="ECO:0007669"/>
    <property type="project" value="TreeGrafter"/>
</dbReference>
<sequence>MNISPLLFHRSLGPYTPNDQSTADLSRVVTSFLYRDVDYDSSTRYTLRKGIRGHHKGVNCIGADEDNGRWMVTGGADGSIIIWDLEQEYHDNDNIRASTTVLEEDKPDHGVSSIRFNPHNSSLFSTTSYSSTLSLFSLTPSNPICLQTYPLDSHLYTHSTSPASVSTALIAVAGSSPHVRLIDPRTSSTSQTLFGHVTSVLSVSWSPTYSSILASGGKDGSVRVWDIRYGATCLGSLDINMLPRAANRAAGKTHDGGVNGLLWTSDGRRIVSAGMDGKIRVWNAENGKNTNVVFPPVIKNKFQSEFPMVITESDDAVGGEMLWTGNEEELLAFDLENGKMLKRVRIPKTEVRDGLGRIMGLVQRQGNGELYTSHALRDGKKLLGRREGVARWKSKWLWKEDEVEVEQTEKQRRLQDIFEKATRGPSSKPLFFSSSRLNPILQPPRSPPLAVSSPALQKARYGPKFTTLGLPNLHRRLNFNGDFKFTIKGDKVISQQFRNVIETQRKERGGKIITETREEWIDITNHPFLKKPIFSSFITYPSTEESKKQPYGNLEDVVLNNFFTEVIPTDNTDYSSFQSMSPFTDRLRTMPSRSGYEMMLQLEI</sequence>
<evidence type="ECO:0000256" key="5">
    <source>
        <dbReference type="PROSITE-ProRule" id="PRU00221"/>
    </source>
</evidence>